<keyword evidence="7" id="KW-1133">Transmembrane helix</keyword>
<dbReference type="NCBIfam" id="TIGR02227">
    <property type="entry name" value="sigpep_I_bact"/>
    <property type="match status" value="1"/>
</dbReference>
<sequence>MSWNFSLILFVALMVTGLVWALDRWVLSHRRDKDAKRPWWVEYGASFFPVILFVFVLRSFIVEPFRIPSGSMLPTLQSGDLILVNKYTYGIRLPILDTKVIPIGEPDRGDVMVFRYPVDPSVDYIKRVIGLPGDEVAYLNKRLYINGQEVPVKRDGDYFEPDRLTYTAQYIEELGDVSHKILVDKSSRQDLRPVWRFPYRDSCDFRMDGIVCRVPEGVYFMMGDNRDNSLDSRFWGFVPESHIVGKAFFIWMNFSEPGRIGRFH</sequence>
<dbReference type="Pfam" id="PF10502">
    <property type="entry name" value="Peptidase_S26"/>
    <property type="match status" value="1"/>
</dbReference>
<evidence type="ECO:0000256" key="3">
    <source>
        <dbReference type="ARBA" id="ARBA00013208"/>
    </source>
</evidence>
<dbReference type="EC" id="3.4.21.89" evidence="3 7"/>
<evidence type="ECO:0000256" key="7">
    <source>
        <dbReference type="RuleBase" id="RU003993"/>
    </source>
</evidence>
<keyword evidence="7" id="KW-0472">Membrane</keyword>
<dbReference type="InterPro" id="IPR019533">
    <property type="entry name" value="Peptidase_S26"/>
</dbReference>
<keyword evidence="11" id="KW-1185">Reference proteome</keyword>
<dbReference type="InterPro" id="IPR019756">
    <property type="entry name" value="Pept_S26A_signal_pept_1_Ser-AS"/>
</dbReference>
<dbReference type="InterPro" id="IPR036286">
    <property type="entry name" value="LexA/Signal_pep-like_sf"/>
</dbReference>
<evidence type="ECO:0000313" key="11">
    <source>
        <dbReference type="Proteomes" id="UP000831607"/>
    </source>
</evidence>
<comment type="subcellular location">
    <subcellularLocation>
        <location evidence="8">Membrane</location>
        <topology evidence="8">Single-pass type II membrane protein</topology>
    </subcellularLocation>
</comment>
<name>A0ABY4AKJ3_9BURK</name>
<keyword evidence="6 7" id="KW-0378">Hydrolase</keyword>
<keyword evidence="5 7" id="KW-0645">Protease</keyword>
<dbReference type="SUPFAM" id="SSF51306">
    <property type="entry name" value="LexA/Signal peptidase"/>
    <property type="match status" value="1"/>
</dbReference>
<dbReference type="PROSITE" id="PS00760">
    <property type="entry name" value="SPASE_I_2"/>
    <property type="match status" value="1"/>
</dbReference>
<feature type="transmembrane region" description="Helical" evidence="7">
    <location>
        <begin position="45"/>
        <end position="62"/>
    </location>
</feature>
<proteinExistence type="inferred from homology"/>
<comment type="catalytic activity">
    <reaction evidence="1 7">
        <text>Cleavage of hydrophobic, N-terminal signal or leader sequences from secreted and periplasmic proteins.</text>
        <dbReference type="EC" id="3.4.21.89"/>
    </reaction>
</comment>
<gene>
    <name evidence="10" type="primary">lepB</name>
    <name evidence="10" type="ORF">DHf2319_08865</name>
</gene>
<keyword evidence="7" id="KW-0812">Transmembrane</keyword>
<evidence type="ECO:0000256" key="6">
    <source>
        <dbReference type="ARBA" id="ARBA00022801"/>
    </source>
</evidence>
<dbReference type="PANTHER" id="PTHR43390:SF1">
    <property type="entry name" value="CHLOROPLAST PROCESSING PEPTIDASE"/>
    <property type="match status" value="1"/>
</dbReference>
<dbReference type="RefSeq" id="WP_243477810.1">
    <property type="nucleotide sequence ID" value="NZ_CP063982.1"/>
</dbReference>
<dbReference type="PRINTS" id="PR00727">
    <property type="entry name" value="LEADERPTASE"/>
</dbReference>
<evidence type="ECO:0000256" key="2">
    <source>
        <dbReference type="ARBA" id="ARBA00009370"/>
    </source>
</evidence>
<evidence type="ECO:0000256" key="4">
    <source>
        <dbReference type="ARBA" id="ARBA00019232"/>
    </source>
</evidence>
<evidence type="ECO:0000259" key="9">
    <source>
        <dbReference type="Pfam" id="PF10502"/>
    </source>
</evidence>
<dbReference type="EMBL" id="CP063982">
    <property type="protein sequence ID" value="UOD49582.1"/>
    <property type="molecule type" value="Genomic_DNA"/>
</dbReference>
<dbReference type="InterPro" id="IPR019758">
    <property type="entry name" value="Pept_S26A_signal_pept_1_CS"/>
</dbReference>
<organism evidence="10 11">
    <name type="scientific">Orrella daihaiensis</name>
    <dbReference type="NCBI Taxonomy" id="2782176"/>
    <lineage>
        <taxon>Bacteria</taxon>
        <taxon>Pseudomonadati</taxon>
        <taxon>Pseudomonadota</taxon>
        <taxon>Betaproteobacteria</taxon>
        <taxon>Burkholderiales</taxon>
        <taxon>Alcaligenaceae</taxon>
        <taxon>Orrella</taxon>
    </lineage>
</organism>
<dbReference type="CDD" id="cd06530">
    <property type="entry name" value="S26_SPase_I"/>
    <property type="match status" value="1"/>
</dbReference>
<dbReference type="Proteomes" id="UP000831607">
    <property type="component" value="Chromosome"/>
</dbReference>
<dbReference type="PROSITE" id="PS00761">
    <property type="entry name" value="SPASE_I_3"/>
    <property type="match status" value="1"/>
</dbReference>
<protein>
    <recommendedName>
        <fullName evidence="4 7">Signal peptidase I</fullName>
        <ecNumber evidence="3 7">3.4.21.89</ecNumber>
    </recommendedName>
</protein>
<comment type="similarity">
    <text evidence="2 8">Belongs to the peptidase S26 family.</text>
</comment>
<accession>A0ABY4AKJ3</accession>
<dbReference type="InterPro" id="IPR000223">
    <property type="entry name" value="Pept_S26A_signal_pept_1"/>
</dbReference>
<reference evidence="10 11" key="1">
    <citation type="submission" date="2020-11" db="EMBL/GenBank/DDBJ databases">
        <title>Algicoccus daihaiensis sp.nov., isolated from Daihai Lake in Inner Mongolia.</title>
        <authorList>
            <person name="Kai J."/>
        </authorList>
    </citation>
    <scope>NUCLEOTIDE SEQUENCE [LARGE SCALE GENOMIC DNA]</scope>
    <source>
        <strain evidence="11">f23</strain>
    </source>
</reference>
<dbReference type="Gene3D" id="2.10.109.10">
    <property type="entry name" value="Umud Fragment, subunit A"/>
    <property type="match status" value="1"/>
</dbReference>
<dbReference type="GO" id="GO:0009003">
    <property type="term" value="F:signal peptidase activity"/>
    <property type="evidence" value="ECO:0007669"/>
    <property type="project" value="UniProtKB-EC"/>
</dbReference>
<dbReference type="PANTHER" id="PTHR43390">
    <property type="entry name" value="SIGNAL PEPTIDASE I"/>
    <property type="match status" value="1"/>
</dbReference>
<evidence type="ECO:0000256" key="8">
    <source>
        <dbReference type="RuleBase" id="RU362042"/>
    </source>
</evidence>
<dbReference type="InterPro" id="IPR019757">
    <property type="entry name" value="Pept_S26A_signal_pept_1_Lys-AS"/>
</dbReference>
<evidence type="ECO:0000256" key="5">
    <source>
        <dbReference type="ARBA" id="ARBA00022670"/>
    </source>
</evidence>
<evidence type="ECO:0000256" key="1">
    <source>
        <dbReference type="ARBA" id="ARBA00000677"/>
    </source>
</evidence>
<evidence type="ECO:0000313" key="10">
    <source>
        <dbReference type="EMBL" id="UOD49582.1"/>
    </source>
</evidence>
<feature type="domain" description="Peptidase S26" evidence="9">
    <location>
        <begin position="41"/>
        <end position="252"/>
    </location>
</feature>
<dbReference type="PROSITE" id="PS00501">
    <property type="entry name" value="SPASE_I_1"/>
    <property type="match status" value="1"/>
</dbReference>